<dbReference type="Proteomes" id="UP001163603">
    <property type="component" value="Chromosome 2"/>
</dbReference>
<sequence>MIQIKSLGAKAGVVLNPATPLSAIEYVLDEMIVGEGCL</sequence>
<accession>A0ACC0ZBN4</accession>
<comment type="caution">
    <text evidence="1">The sequence shown here is derived from an EMBL/GenBank/DDBJ whole genome shotgun (WGS) entry which is preliminary data.</text>
</comment>
<dbReference type="EMBL" id="CM047737">
    <property type="protein sequence ID" value="KAJ0047842.1"/>
    <property type="molecule type" value="Genomic_DNA"/>
</dbReference>
<keyword evidence="2" id="KW-1185">Reference proteome</keyword>
<reference evidence="2" key="1">
    <citation type="journal article" date="2023" name="G3 (Bethesda)">
        <title>Genome assembly and association tests identify interacting loci associated with vigor, precocity, and sex in interspecific pistachio rootstocks.</title>
        <authorList>
            <person name="Palmer W."/>
            <person name="Jacygrad E."/>
            <person name="Sagayaradj S."/>
            <person name="Cavanaugh K."/>
            <person name="Han R."/>
            <person name="Bertier L."/>
            <person name="Beede B."/>
            <person name="Kafkas S."/>
            <person name="Golino D."/>
            <person name="Preece J."/>
            <person name="Michelmore R."/>
        </authorList>
    </citation>
    <scope>NUCLEOTIDE SEQUENCE [LARGE SCALE GENOMIC DNA]</scope>
</reference>
<evidence type="ECO:0000313" key="2">
    <source>
        <dbReference type="Proteomes" id="UP001163603"/>
    </source>
</evidence>
<proteinExistence type="predicted"/>
<protein>
    <submittedName>
        <fullName evidence="1">Uncharacterized protein</fullName>
    </submittedName>
</protein>
<evidence type="ECO:0000313" key="1">
    <source>
        <dbReference type="EMBL" id="KAJ0047842.1"/>
    </source>
</evidence>
<organism evidence="1 2">
    <name type="scientific">Pistacia integerrima</name>
    <dbReference type="NCBI Taxonomy" id="434235"/>
    <lineage>
        <taxon>Eukaryota</taxon>
        <taxon>Viridiplantae</taxon>
        <taxon>Streptophyta</taxon>
        <taxon>Embryophyta</taxon>
        <taxon>Tracheophyta</taxon>
        <taxon>Spermatophyta</taxon>
        <taxon>Magnoliopsida</taxon>
        <taxon>eudicotyledons</taxon>
        <taxon>Gunneridae</taxon>
        <taxon>Pentapetalae</taxon>
        <taxon>rosids</taxon>
        <taxon>malvids</taxon>
        <taxon>Sapindales</taxon>
        <taxon>Anacardiaceae</taxon>
        <taxon>Pistacia</taxon>
    </lineage>
</organism>
<gene>
    <name evidence="1" type="ORF">Pint_16150</name>
</gene>
<name>A0ACC0ZBN4_9ROSI</name>